<dbReference type="InParanoid" id="A0A1Y2DXZ6"/>
<proteinExistence type="inferred from homology"/>
<dbReference type="CDD" id="cd21552">
    <property type="entry name" value="VEFS-box_ctSUZ12-like"/>
    <property type="match status" value="1"/>
</dbReference>
<organism evidence="9 10">
    <name type="scientific">Pseudomassariella vexata</name>
    <dbReference type="NCBI Taxonomy" id="1141098"/>
    <lineage>
        <taxon>Eukaryota</taxon>
        <taxon>Fungi</taxon>
        <taxon>Dikarya</taxon>
        <taxon>Ascomycota</taxon>
        <taxon>Pezizomycotina</taxon>
        <taxon>Sordariomycetes</taxon>
        <taxon>Xylariomycetidae</taxon>
        <taxon>Amphisphaeriales</taxon>
        <taxon>Pseudomassariaceae</taxon>
        <taxon>Pseudomassariella</taxon>
    </lineage>
</organism>
<dbReference type="CDD" id="cd15489">
    <property type="entry name" value="PHD_SF"/>
    <property type="match status" value="1"/>
</dbReference>
<evidence type="ECO:0000256" key="3">
    <source>
        <dbReference type="ARBA" id="ARBA00022771"/>
    </source>
</evidence>
<dbReference type="PROSITE" id="PS01359">
    <property type="entry name" value="ZF_PHD_1"/>
    <property type="match status" value="1"/>
</dbReference>
<evidence type="ECO:0000256" key="2">
    <source>
        <dbReference type="ARBA" id="ARBA00022723"/>
    </source>
</evidence>
<dbReference type="GeneID" id="63772168"/>
<evidence type="ECO:0000256" key="6">
    <source>
        <dbReference type="ARBA" id="ARBA00023163"/>
    </source>
</evidence>
<keyword evidence="6" id="KW-0804">Transcription</keyword>
<dbReference type="InterPro" id="IPR013083">
    <property type="entry name" value="Znf_RING/FYVE/PHD"/>
</dbReference>
<evidence type="ECO:0000256" key="4">
    <source>
        <dbReference type="ARBA" id="ARBA00022833"/>
    </source>
</evidence>
<feature type="domain" description="Polycomb protein VEFS-Box" evidence="8">
    <location>
        <begin position="527"/>
        <end position="614"/>
    </location>
</feature>
<evidence type="ECO:0000313" key="10">
    <source>
        <dbReference type="Proteomes" id="UP000193689"/>
    </source>
</evidence>
<feature type="region of interest" description="Disordered" evidence="7">
    <location>
        <begin position="435"/>
        <end position="505"/>
    </location>
</feature>
<dbReference type="Proteomes" id="UP000193689">
    <property type="component" value="Unassembled WGS sequence"/>
</dbReference>
<feature type="compositionally biased region" description="Acidic residues" evidence="7">
    <location>
        <begin position="320"/>
        <end position="329"/>
    </location>
</feature>
<reference evidence="9 10" key="1">
    <citation type="submission" date="2016-07" db="EMBL/GenBank/DDBJ databases">
        <title>Pervasive Adenine N6-methylation of Active Genes in Fungi.</title>
        <authorList>
            <consortium name="DOE Joint Genome Institute"/>
            <person name="Mondo S.J."/>
            <person name="Dannebaum R.O."/>
            <person name="Kuo R.C."/>
            <person name="Labutti K."/>
            <person name="Haridas S."/>
            <person name="Kuo A."/>
            <person name="Salamov A."/>
            <person name="Ahrendt S.R."/>
            <person name="Lipzen A."/>
            <person name="Sullivan W."/>
            <person name="Andreopoulos W.B."/>
            <person name="Clum A."/>
            <person name="Lindquist E."/>
            <person name="Daum C."/>
            <person name="Ramamoorthy G.K."/>
            <person name="Gryganskyi A."/>
            <person name="Culley D."/>
            <person name="Magnuson J.K."/>
            <person name="James T.Y."/>
            <person name="O'Malley M.A."/>
            <person name="Stajich J.E."/>
            <person name="Spatafora J.W."/>
            <person name="Visel A."/>
            <person name="Grigoriev I.V."/>
        </authorList>
    </citation>
    <scope>NUCLEOTIDE SEQUENCE [LARGE SCALE GENOMIC DNA]</scope>
    <source>
        <strain evidence="9 10">CBS 129021</strain>
    </source>
</reference>
<gene>
    <name evidence="9" type="ORF">BCR38DRAFT_342550</name>
</gene>
<evidence type="ECO:0000259" key="8">
    <source>
        <dbReference type="Pfam" id="PF09733"/>
    </source>
</evidence>
<dbReference type="AlphaFoldDB" id="A0A1Y2DXZ6"/>
<dbReference type="GO" id="GO:0008270">
    <property type="term" value="F:zinc ion binding"/>
    <property type="evidence" value="ECO:0007669"/>
    <property type="project" value="UniProtKB-KW"/>
</dbReference>
<dbReference type="InterPro" id="IPR011011">
    <property type="entry name" value="Znf_FYVE_PHD"/>
</dbReference>
<evidence type="ECO:0000256" key="1">
    <source>
        <dbReference type="ARBA" id="ARBA00007416"/>
    </source>
</evidence>
<dbReference type="Pfam" id="PF09733">
    <property type="entry name" value="VEFS-Box"/>
    <property type="match status" value="1"/>
</dbReference>
<keyword evidence="2" id="KW-0479">Metal-binding</keyword>
<keyword evidence="5" id="KW-0805">Transcription regulation</keyword>
<evidence type="ECO:0000313" key="9">
    <source>
        <dbReference type="EMBL" id="ORY64178.1"/>
    </source>
</evidence>
<feature type="region of interest" description="Disordered" evidence="7">
    <location>
        <begin position="274"/>
        <end position="375"/>
    </location>
</feature>
<dbReference type="RefSeq" id="XP_040715592.1">
    <property type="nucleotide sequence ID" value="XM_040855956.1"/>
</dbReference>
<keyword evidence="10" id="KW-1185">Reference proteome</keyword>
<keyword evidence="3" id="KW-0863">Zinc-finger</keyword>
<evidence type="ECO:0000256" key="5">
    <source>
        <dbReference type="ARBA" id="ARBA00023015"/>
    </source>
</evidence>
<keyword evidence="4" id="KW-0862">Zinc</keyword>
<dbReference type="InterPro" id="IPR019786">
    <property type="entry name" value="Zinc_finger_PHD-type_CS"/>
</dbReference>
<dbReference type="EMBL" id="MCFJ01000007">
    <property type="protein sequence ID" value="ORY64178.1"/>
    <property type="molecule type" value="Genomic_DNA"/>
</dbReference>
<evidence type="ECO:0000256" key="7">
    <source>
        <dbReference type="SAM" id="MobiDB-lite"/>
    </source>
</evidence>
<feature type="region of interest" description="Disordered" evidence="7">
    <location>
        <begin position="29"/>
        <end position="60"/>
    </location>
</feature>
<accession>A0A1Y2DXZ6</accession>
<protein>
    <recommendedName>
        <fullName evidence="8">Polycomb protein VEFS-Box domain-containing protein</fullName>
    </recommendedName>
</protein>
<dbReference type="InterPro" id="IPR019135">
    <property type="entry name" value="Polycomb_protein_VEFS-Box"/>
</dbReference>
<comment type="caution">
    <text evidence="9">The sequence shown here is derived from an EMBL/GenBank/DDBJ whole genome shotgun (WGS) entry which is preliminary data.</text>
</comment>
<dbReference type="SUPFAM" id="SSF57903">
    <property type="entry name" value="FYVE/PHD zinc finger"/>
    <property type="match status" value="1"/>
</dbReference>
<name>A0A1Y2DXZ6_9PEZI</name>
<comment type="similarity">
    <text evidence="1">Belongs to the VEFS (VRN2-EMF2-FIS2-SU(Z)12) family.</text>
</comment>
<dbReference type="Gene3D" id="3.30.40.10">
    <property type="entry name" value="Zinc/RING finger domain, C3HC4 (zinc finger)"/>
    <property type="match status" value="1"/>
</dbReference>
<sequence length="710" mass="80683">MAATTPYKRESPFLHRVWKSAVDFKMGFRLSSGNGDKPAGGDHTRPTKRRRIMEDPPEPNSAECLSQMFQEPPGDFEKALRIEVLRIGRDNSPGPIINGFLNGHGSPTKRESPLIKARCKISIFRWKPKVEMRILHCDSQTCNVKVLRDPDDVCRTARIYLPQPFHIAVDKIYIERDDDQGFNLADRYLIQAELESTGDPNWPPMDLLHGEENRKPSPGPPRQWVFSSQFVYKYAKGRMTNFVVLRKCTGNETETGLKMDMDLRWSTFSAVGSALRPSEEDAPAEVKATNGPLKPLTNGHVNGRVESLTNGHEKDQSEGLMDDEEDGDGEATTPSRSLRIRGKQQNYNLKLLSDKARGKEKKERKKRKAGDSLSESGQITWILPANGRVTLENWSCVRCFASHTSFEMLKMHLEDNKAHSEFKFAFDYSPRSGWRIGLSRHGQETPRSIRTSELLEPPSPDDRESDTGEELSPQKPRERPRPKLVHRRPTPVKPRETKQLIPNNNQQLFDRLSKALLEPNSRVDEPVVDNTWLMQKHRDIIRDYSDVLPDEKEYISEWDAFAIRERTSLGPHVQEVYLDFLREKGTWLAASQSRMNEAMKHLAYLKAREVLTEETVRTALEITRNARAHGGSDLPEPTINTTSPRIRYRHSASGCVVCGQPASGPNMLICANLNCDRPLYHTGCMSTDAKMPVTSREWKCNDCCGKETDA</sequence>
<dbReference type="OrthoDB" id="166746at2759"/>
<feature type="compositionally biased region" description="Basic and acidic residues" evidence="7">
    <location>
        <begin position="352"/>
        <end position="361"/>
    </location>
</feature>